<dbReference type="Gene3D" id="1.25.40.630">
    <property type="match status" value="1"/>
</dbReference>
<dbReference type="GO" id="GO:0031124">
    <property type="term" value="P:mRNA 3'-end processing"/>
    <property type="evidence" value="ECO:0007669"/>
    <property type="project" value="InterPro"/>
</dbReference>
<evidence type="ECO:0000313" key="6">
    <source>
        <dbReference type="Proteomes" id="UP000076842"/>
    </source>
</evidence>
<proteinExistence type="predicted"/>
<dbReference type="GO" id="GO:0005847">
    <property type="term" value="C:mRNA cleavage and polyadenylation specificity factor complex"/>
    <property type="evidence" value="ECO:0007669"/>
    <property type="project" value="TreeGrafter"/>
</dbReference>
<dbReference type="InParanoid" id="A0A165F3F5"/>
<reference evidence="5 6" key="1">
    <citation type="journal article" date="2016" name="Mol. Biol. Evol.">
        <title>Comparative Genomics of Early-Diverging Mushroom-Forming Fungi Provides Insights into the Origins of Lignocellulose Decay Capabilities.</title>
        <authorList>
            <person name="Nagy L.G."/>
            <person name="Riley R."/>
            <person name="Tritt A."/>
            <person name="Adam C."/>
            <person name="Daum C."/>
            <person name="Floudas D."/>
            <person name="Sun H."/>
            <person name="Yadav J.S."/>
            <person name="Pangilinan J."/>
            <person name="Larsson K.H."/>
            <person name="Matsuura K."/>
            <person name="Barry K."/>
            <person name="Labutti K."/>
            <person name="Kuo R."/>
            <person name="Ohm R.A."/>
            <person name="Bhattacharya S.S."/>
            <person name="Shirouzu T."/>
            <person name="Yoshinaga Y."/>
            <person name="Martin F.M."/>
            <person name="Grigoriev I.V."/>
            <person name="Hibbett D.S."/>
        </authorList>
    </citation>
    <scope>NUCLEOTIDE SEQUENCE [LARGE SCALE GENOMIC DNA]</scope>
    <source>
        <strain evidence="5 6">HHB12733</strain>
    </source>
</reference>
<dbReference type="Pfam" id="PF14304">
    <property type="entry name" value="CSTF_C"/>
    <property type="match status" value="1"/>
</dbReference>
<dbReference type="PANTHER" id="PTHR45735:SF2">
    <property type="entry name" value="CLEAVAGE STIMULATION FACTOR SUBUNIT 2"/>
    <property type="match status" value="1"/>
</dbReference>
<evidence type="ECO:0000256" key="1">
    <source>
        <dbReference type="ARBA" id="ARBA00004123"/>
    </source>
</evidence>
<protein>
    <recommendedName>
        <fullName evidence="7">Cleavage stimulation factor subunit 2 hinge domain-containing protein</fullName>
    </recommendedName>
</protein>
<dbReference type="STRING" id="1353952.A0A165F3F5"/>
<dbReference type="Gene3D" id="1.10.20.70">
    <property type="entry name" value="Transcription termination and cleavage factor, C-terminal domain"/>
    <property type="match status" value="1"/>
</dbReference>
<evidence type="ECO:0008006" key="7">
    <source>
        <dbReference type="Google" id="ProtNLM"/>
    </source>
</evidence>
<dbReference type="GO" id="GO:0003729">
    <property type="term" value="F:mRNA binding"/>
    <property type="evidence" value="ECO:0007669"/>
    <property type="project" value="TreeGrafter"/>
</dbReference>
<feature type="domain" description="Transcription termination and cleavage factor C-terminal" evidence="3">
    <location>
        <begin position="124"/>
        <end position="157"/>
    </location>
</feature>
<dbReference type="InterPro" id="IPR038192">
    <property type="entry name" value="CSTF_C_sf"/>
</dbReference>
<dbReference type="OrthoDB" id="272703at2759"/>
<dbReference type="PANTHER" id="PTHR45735">
    <property type="entry name" value="CLEAVAGE STIMULATION FACTOR SUBUNIT 2"/>
    <property type="match status" value="1"/>
</dbReference>
<evidence type="ECO:0000259" key="4">
    <source>
        <dbReference type="Pfam" id="PF14327"/>
    </source>
</evidence>
<comment type="subcellular location">
    <subcellularLocation>
        <location evidence="1">Nucleus</location>
    </subcellularLocation>
</comment>
<dbReference type="Proteomes" id="UP000076842">
    <property type="component" value="Unassembled WGS sequence"/>
</dbReference>
<dbReference type="InterPro" id="IPR025742">
    <property type="entry name" value="CSTF2_hinge"/>
</dbReference>
<name>A0A165F3F5_9BASI</name>
<dbReference type="EMBL" id="KV423983">
    <property type="protein sequence ID" value="KZT56105.1"/>
    <property type="molecule type" value="Genomic_DNA"/>
</dbReference>
<evidence type="ECO:0000256" key="2">
    <source>
        <dbReference type="ARBA" id="ARBA00023242"/>
    </source>
</evidence>
<feature type="domain" description="Cleavage stimulation factor subunit 2 hinge" evidence="4">
    <location>
        <begin position="12"/>
        <end position="67"/>
    </location>
</feature>
<organism evidence="5 6">
    <name type="scientific">Calocera cornea HHB12733</name>
    <dbReference type="NCBI Taxonomy" id="1353952"/>
    <lineage>
        <taxon>Eukaryota</taxon>
        <taxon>Fungi</taxon>
        <taxon>Dikarya</taxon>
        <taxon>Basidiomycota</taxon>
        <taxon>Agaricomycotina</taxon>
        <taxon>Dacrymycetes</taxon>
        <taxon>Dacrymycetales</taxon>
        <taxon>Dacrymycetaceae</taxon>
        <taxon>Calocera</taxon>
    </lineage>
</organism>
<evidence type="ECO:0000313" key="5">
    <source>
        <dbReference type="EMBL" id="KZT56105.1"/>
    </source>
</evidence>
<accession>A0A165F3F5</accession>
<dbReference type="AlphaFoldDB" id="A0A165F3F5"/>
<evidence type="ECO:0000259" key="3">
    <source>
        <dbReference type="Pfam" id="PF14304"/>
    </source>
</evidence>
<keyword evidence="6" id="KW-1185">Reference proteome</keyword>
<sequence>MEKCVELIQQSGVPLDTILDLLQQMKMLAAAAPQQAKLMLQQDPKLANAMFQTMLTMGIVKPEALMQQILAIQATAGVPPQPLPVAPQPAIRPTVPAAPVPAPAPMNPYAAAPATAVEAGADDQRAMILRVLALTPEQIAQLPPSEQQAIHLIRQSLGGTA</sequence>
<dbReference type="InterPro" id="IPR026896">
    <property type="entry name" value="CSTF_C"/>
</dbReference>
<dbReference type="Pfam" id="PF14327">
    <property type="entry name" value="CSTF2_hinge"/>
    <property type="match status" value="1"/>
</dbReference>
<keyword evidence="2" id="KW-0539">Nucleus</keyword>
<gene>
    <name evidence="5" type="ORF">CALCODRAFT_497807</name>
</gene>